<dbReference type="GO" id="GO:0008081">
    <property type="term" value="F:phosphoric diester hydrolase activity"/>
    <property type="evidence" value="ECO:0007669"/>
    <property type="project" value="InterPro"/>
</dbReference>
<dbReference type="PANTHER" id="PTHR46211">
    <property type="entry name" value="GLYCEROPHOSPHORYL DIESTER PHOSPHODIESTERASE"/>
    <property type="match status" value="1"/>
</dbReference>
<dbReference type="EMBL" id="KV429103">
    <property type="protein sequence ID" value="KZT65551.1"/>
    <property type="molecule type" value="Genomic_DNA"/>
</dbReference>
<evidence type="ECO:0000313" key="3">
    <source>
        <dbReference type="Proteomes" id="UP000076727"/>
    </source>
</evidence>
<feature type="domain" description="GP-PDE" evidence="1">
    <location>
        <begin position="41"/>
        <end position="350"/>
    </location>
</feature>
<dbReference type="OrthoDB" id="1058301at2759"/>
<keyword evidence="3" id="KW-1185">Reference proteome</keyword>
<dbReference type="STRING" id="1314783.A0A165MDV3"/>
<dbReference type="SUPFAM" id="SSF51695">
    <property type="entry name" value="PLC-like phosphodiesterases"/>
    <property type="match status" value="1"/>
</dbReference>
<dbReference type="Pfam" id="PF03009">
    <property type="entry name" value="GDPD"/>
    <property type="match status" value="1"/>
</dbReference>
<dbReference type="InterPro" id="IPR030395">
    <property type="entry name" value="GP_PDE_dom"/>
</dbReference>
<dbReference type="PANTHER" id="PTHR46211:SF14">
    <property type="entry name" value="GLYCEROPHOSPHODIESTER PHOSPHODIESTERASE"/>
    <property type="match status" value="1"/>
</dbReference>
<dbReference type="GO" id="GO:0006629">
    <property type="term" value="P:lipid metabolic process"/>
    <property type="evidence" value="ECO:0007669"/>
    <property type="project" value="InterPro"/>
</dbReference>
<dbReference type="AlphaFoldDB" id="A0A165MDV3"/>
<sequence>MLAPVSVLANFASQILSILASPAPVQQPLNAPALQGHRRFYDVQAHRGGRGNTIENSLPSFAWGLIDGAATLELDNGITKDGHVVVWHDENITPEKCIDTAPAFPEDPDFPYVGKYIANLTLVQLKTLDCGSQRQTGYPMQLTYPGTRISTMHEVFDFVECADPEHKILWNIESKINPQYPNQTLGVDDFVKRQHALFSASPYASQITYQSFDWRTLIGMKALDPKIPTSALIDDDTAWMPDNSTTPWLAGLRLDSFAGPTVGHQVAQAAHSIGADILSPSAKSFFSPASDPSMEGYEAFTTRQMVDEAHKLGLSVKVWTVNRMNIVEQMLDLGVDGIITDYPNVIRRLTKQYGYPSAPTYPKHRVLSCLKEHLARQQYIA</sequence>
<gene>
    <name evidence="2" type="ORF">DAEQUDRAFT_768726</name>
</gene>
<proteinExistence type="predicted"/>
<name>A0A165MDV3_9APHY</name>
<evidence type="ECO:0000259" key="1">
    <source>
        <dbReference type="PROSITE" id="PS51704"/>
    </source>
</evidence>
<reference evidence="2 3" key="1">
    <citation type="journal article" date="2016" name="Mol. Biol. Evol.">
        <title>Comparative Genomics of Early-Diverging Mushroom-Forming Fungi Provides Insights into the Origins of Lignocellulose Decay Capabilities.</title>
        <authorList>
            <person name="Nagy L.G."/>
            <person name="Riley R."/>
            <person name="Tritt A."/>
            <person name="Adam C."/>
            <person name="Daum C."/>
            <person name="Floudas D."/>
            <person name="Sun H."/>
            <person name="Yadav J.S."/>
            <person name="Pangilinan J."/>
            <person name="Larsson K.H."/>
            <person name="Matsuura K."/>
            <person name="Barry K."/>
            <person name="Labutti K."/>
            <person name="Kuo R."/>
            <person name="Ohm R.A."/>
            <person name="Bhattacharya S.S."/>
            <person name="Shirouzu T."/>
            <person name="Yoshinaga Y."/>
            <person name="Martin F.M."/>
            <person name="Grigoriev I.V."/>
            <person name="Hibbett D.S."/>
        </authorList>
    </citation>
    <scope>NUCLEOTIDE SEQUENCE [LARGE SCALE GENOMIC DNA]</scope>
    <source>
        <strain evidence="2 3">L-15889</strain>
    </source>
</reference>
<evidence type="ECO:0000313" key="2">
    <source>
        <dbReference type="EMBL" id="KZT65551.1"/>
    </source>
</evidence>
<dbReference type="Gene3D" id="3.20.20.190">
    <property type="entry name" value="Phosphatidylinositol (PI) phosphodiesterase"/>
    <property type="match status" value="1"/>
</dbReference>
<dbReference type="Proteomes" id="UP000076727">
    <property type="component" value="Unassembled WGS sequence"/>
</dbReference>
<dbReference type="PROSITE" id="PS51704">
    <property type="entry name" value="GP_PDE"/>
    <property type="match status" value="1"/>
</dbReference>
<organism evidence="2 3">
    <name type="scientific">Daedalea quercina L-15889</name>
    <dbReference type="NCBI Taxonomy" id="1314783"/>
    <lineage>
        <taxon>Eukaryota</taxon>
        <taxon>Fungi</taxon>
        <taxon>Dikarya</taxon>
        <taxon>Basidiomycota</taxon>
        <taxon>Agaricomycotina</taxon>
        <taxon>Agaricomycetes</taxon>
        <taxon>Polyporales</taxon>
        <taxon>Fomitopsis</taxon>
    </lineage>
</organism>
<dbReference type="InterPro" id="IPR017946">
    <property type="entry name" value="PLC-like_Pdiesterase_TIM-brl"/>
</dbReference>
<accession>A0A165MDV3</accession>
<protein>
    <submittedName>
        <fullName evidence="2">PLC-like phosphodiesterase</fullName>
    </submittedName>
</protein>